<comment type="caution">
    <text evidence="1">The sequence shown here is derived from an EMBL/GenBank/DDBJ whole genome shotgun (WGS) entry which is preliminary data.</text>
</comment>
<name>A0ACC0GQG5_9ERIC</name>
<evidence type="ECO:0000313" key="2">
    <source>
        <dbReference type="Proteomes" id="UP001060215"/>
    </source>
</evidence>
<evidence type="ECO:0000313" key="1">
    <source>
        <dbReference type="EMBL" id="KAI8003239.1"/>
    </source>
</evidence>
<organism evidence="1 2">
    <name type="scientific">Camellia lanceoleosa</name>
    <dbReference type="NCBI Taxonomy" id="1840588"/>
    <lineage>
        <taxon>Eukaryota</taxon>
        <taxon>Viridiplantae</taxon>
        <taxon>Streptophyta</taxon>
        <taxon>Embryophyta</taxon>
        <taxon>Tracheophyta</taxon>
        <taxon>Spermatophyta</taxon>
        <taxon>Magnoliopsida</taxon>
        <taxon>eudicotyledons</taxon>
        <taxon>Gunneridae</taxon>
        <taxon>Pentapetalae</taxon>
        <taxon>asterids</taxon>
        <taxon>Ericales</taxon>
        <taxon>Theaceae</taxon>
        <taxon>Camellia</taxon>
    </lineage>
</organism>
<dbReference type="Proteomes" id="UP001060215">
    <property type="component" value="Chromosome 9"/>
</dbReference>
<keyword evidence="2" id="KW-1185">Reference proteome</keyword>
<proteinExistence type="predicted"/>
<accession>A0ACC0GQG5</accession>
<protein>
    <submittedName>
        <fullName evidence="1">Uncharacterized protein</fullName>
    </submittedName>
</protein>
<gene>
    <name evidence="1" type="ORF">LOK49_LG08G02734</name>
</gene>
<sequence>MQIHGLPLELSFSRIVTPTVGEIFGVTAGEFLKVDKNGRFVKGYIRVQIRINPEVPVVPGVFLKLYRQDRSIWVEFRYKRVFKLCYMCRRIGHIKENCDLKLEEAKRRMDERVEETGQGKGCEYLVDPGRPMYSKRVRVHKGKGNRSNRMIIFDEEDGMLAIEEDFDYDQDPPLTVYVMRRKVQGEGGGERVVFEQMDSEEIGPPVRESRMYWRHVRNSSA</sequence>
<reference evidence="1 2" key="1">
    <citation type="journal article" date="2022" name="Plant J.">
        <title>Chromosome-level genome of Camellia lanceoleosa provides a valuable resource for understanding genome evolution and self-incompatibility.</title>
        <authorList>
            <person name="Gong W."/>
            <person name="Xiao S."/>
            <person name="Wang L."/>
            <person name="Liao Z."/>
            <person name="Chang Y."/>
            <person name="Mo W."/>
            <person name="Hu G."/>
            <person name="Li W."/>
            <person name="Zhao G."/>
            <person name="Zhu H."/>
            <person name="Hu X."/>
            <person name="Ji K."/>
            <person name="Xiang X."/>
            <person name="Song Q."/>
            <person name="Yuan D."/>
            <person name="Jin S."/>
            <person name="Zhang L."/>
        </authorList>
    </citation>
    <scope>NUCLEOTIDE SEQUENCE [LARGE SCALE GENOMIC DNA]</scope>
    <source>
        <strain evidence="1">SQ_2022a</strain>
    </source>
</reference>
<dbReference type="EMBL" id="CM045766">
    <property type="protein sequence ID" value="KAI8003239.1"/>
    <property type="molecule type" value="Genomic_DNA"/>
</dbReference>